<feature type="coiled-coil region" evidence="10">
    <location>
        <begin position="79"/>
        <end position="155"/>
    </location>
</feature>
<dbReference type="GO" id="GO:0000917">
    <property type="term" value="P:division septum assembly"/>
    <property type="evidence" value="ECO:0007669"/>
    <property type="project" value="UniProtKB-KW"/>
</dbReference>
<dbReference type="InterPro" id="IPR007838">
    <property type="entry name" value="Cell_div_ZapA-like"/>
</dbReference>
<evidence type="ECO:0000313" key="12">
    <source>
        <dbReference type="Proteomes" id="UP000824109"/>
    </source>
</evidence>
<protein>
    <recommendedName>
        <fullName evidence="2">Cell division protein ZapA</fullName>
    </recommendedName>
    <alternativeName>
        <fullName evidence="9">Z ring-associated protein ZapA</fullName>
    </alternativeName>
</protein>
<accession>A0A9D1MAH6</accession>
<dbReference type="AlphaFoldDB" id="A0A9D1MAH6"/>
<keyword evidence="6" id="KW-0131">Cell cycle</keyword>
<dbReference type="GO" id="GO:0005829">
    <property type="term" value="C:cytosol"/>
    <property type="evidence" value="ECO:0007669"/>
    <property type="project" value="TreeGrafter"/>
</dbReference>
<evidence type="ECO:0000256" key="9">
    <source>
        <dbReference type="ARBA" id="ARBA00033158"/>
    </source>
</evidence>
<evidence type="ECO:0000256" key="8">
    <source>
        <dbReference type="ARBA" id="ARBA00026068"/>
    </source>
</evidence>
<keyword evidence="5" id="KW-0717">Septation</keyword>
<comment type="caution">
    <text evidence="11">The sequence shown here is derived from an EMBL/GenBank/DDBJ whole genome shotgun (WGS) entry which is preliminary data.</text>
</comment>
<dbReference type="EMBL" id="DVNB01000026">
    <property type="protein sequence ID" value="HIU56687.1"/>
    <property type="molecule type" value="Genomic_DNA"/>
</dbReference>
<dbReference type="InterPro" id="IPR036192">
    <property type="entry name" value="Cell_div_ZapA-like_sf"/>
</dbReference>
<comment type="subcellular location">
    <subcellularLocation>
        <location evidence="1">Cytoplasm</location>
    </subcellularLocation>
</comment>
<proteinExistence type="predicted"/>
<keyword evidence="10" id="KW-0175">Coiled coil</keyword>
<reference evidence="11" key="2">
    <citation type="journal article" date="2021" name="PeerJ">
        <title>Extensive microbial diversity within the chicken gut microbiome revealed by metagenomics and culture.</title>
        <authorList>
            <person name="Gilroy R."/>
            <person name="Ravi A."/>
            <person name="Getino M."/>
            <person name="Pursley I."/>
            <person name="Horton D.L."/>
            <person name="Alikhan N.F."/>
            <person name="Baker D."/>
            <person name="Gharbi K."/>
            <person name="Hall N."/>
            <person name="Watson M."/>
            <person name="Adriaenssens E.M."/>
            <person name="Foster-Nyarko E."/>
            <person name="Jarju S."/>
            <person name="Secka A."/>
            <person name="Antonio M."/>
            <person name="Oren A."/>
            <person name="Chaudhuri R.R."/>
            <person name="La Ragione R."/>
            <person name="Hildebrand F."/>
            <person name="Pallen M.J."/>
        </authorList>
    </citation>
    <scope>NUCLEOTIDE SEQUENCE</scope>
    <source>
        <strain evidence="11">USAMLcec3-3695</strain>
    </source>
</reference>
<evidence type="ECO:0000256" key="10">
    <source>
        <dbReference type="SAM" id="Coils"/>
    </source>
</evidence>
<dbReference type="GO" id="GO:0000921">
    <property type="term" value="P:septin ring assembly"/>
    <property type="evidence" value="ECO:0007669"/>
    <property type="project" value="TreeGrafter"/>
</dbReference>
<dbReference type="GO" id="GO:0032153">
    <property type="term" value="C:cell division site"/>
    <property type="evidence" value="ECO:0007669"/>
    <property type="project" value="TreeGrafter"/>
</dbReference>
<dbReference type="Pfam" id="PF05164">
    <property type="entry name" value="ZapA"/>
    <property type="match status" value="1"/>
</dbReference>
<evidence type="ECO:0000256" key="4">
    <source>
        <dbReference type="ARBA" id="ARBA00022618"/>
    </source>
</evidence>
<gene>
    <name evidence="11" type="primary">zapA</name>
    <name evidence="11" type="ORF">IAA61_02590</name>
</gene>
<evidence type="ECO:0000256" key="6">
    <source>
        <dbReference type="ARBA" id="ARBA00023306"/>
    </source>
</evidence>
<dbReference type="Gene3D" id="6.10.250.790">
    <property type="match status" value="1"/>
</dbReference>
<evidence type="ECO:0000256" key="3">
    <source>
        <dbReference type="ARBA" id="ARBA00022490"/>
    </source>
</evidence>
<keyword evidence="4 11" id="KW-0132">Cell division</keyword>
<evidence type="ECO:0000256" key="2">
    <source>
        <dbReference type="ARBA" id="ARBA00015195"/>
    </source>
</evidence>
<evidence type="ECO:0000313" key="11">
    <source>
        <dbReference type="EMBL" id="HIU56687.1"/>
    </source>
</evidence>
<evidence type="ECO:0000256" key="5">
    <source>
        <dbReference type="ARBA" id="ARBA00023210"/>
    </source>
</evidence>
<dbReference type="PANTHER" id="PTHR34981:SF1">
    <property type="entry name" value="CELL DIVISION PROTEIN ZAPA"/>
    <property type="match status" value="1"/>
</dbReference>
<dbReference type="GO" id="GO:0030428">
    <property type="term" value="C:cell septum"/>
    <property type="evidence" value="ECO:0007669"/>
    <property type="project" value="TreeGrafter"/>
</dbReference>
<dbReference type="PANTHER" id="PTHR34981">
    <property type="entry name" value="CELL DIVISION PROTEIN ZAPA"/>
    <property type="match status" value="1"/>
</dbReference>
<dbReference type="Proteomes" id="UP000824109">
    <property type="component" value="Unassembled WGS sequence"/>
</dbReference>
<keyword evidence="3" id="KW-0963">Cytoplasm</keyword>
<organism evidence="11 12">
    <name type="scientific">Candidatus Ornithomonoglobus merdipullorum</name>
    <dbReference type="NCBI Taxonomy" id="2840895"/>
    <lineage>
        <taxon>Bacteria</taxon>
        <taxon>Bacillati</taxon>
        <taxon>Bacillota</taxon>
        <taxon>Clostridia</taxon>
        <taxon>Candidatus Ornithomonoglobus</taxon>
    </lineage>
</organism>
<dbReference type="SUPFAM" id="SSF102829">
    <property type="entry name" value="Cell division protein ZapA-like"/>
    <property type="match status" value="1"/>
</dbReference>
<evidence type="ECO:0000256" key="1">
    <source>
        <dbReference type="ARBA" id="ARBA00004496"/>
    </source>
</evidence>
<comment type="subunit">
    <text evidence="8">Homodimer. Interacts with FtsZ.</text>
</comment>
<dbReference type="GO" id="GO:0043093">
    <property type="term" value="P:FtsZ-dependent cytokinesis"/>
    <property type="evidence" value="ECO:0007669"/>
    <property type="project" value="TreeGrafter"/>
</dbReference>
<comment type="function">
    <text evidence="7">Activator of cell division through the inhibition of FtsZ GTPase activity, therefore promoting FtsZ assembly into bundles of protofilaments necessary for the formation of the division Z ring. It is recruited early at mid-cell but it is not essential for cell division.</text>
</comment>
<sequence length="170" mass="19665">MKKIKEGMNNMRNRVNITINSRVYTITANEDAEYLKSLGDYVNGKVQIVLSEGTHVMGEKPLVLAALNICDEYFKLMNRNDSKEQVSKLLTENRRLEKEIRDLERAEQDSGNKAAEAAEELRITQKVLEETEEKVKFLEGQIKVKETQIKKQKSEFAIREKELLDMLESK</sequence>
<evidence type="ECO:0000256" key="7">
    <source>
        <dbReference type="ARBA" id="ARBA00024910"/>
    </source>
</evidence>
<reference evidence="11" key="1">
    <citation type="submission" date="2020-10" db="EMBL/GenBank/DDBJ databases">
        <authorList>
            <person name="Gilroy R."/>
        </authorList>
    </citation>
    <scope>NUCLEOTIDE SEQUENCE</scope>
    <source>
        <strain evidence="11">USAMLcec3-3695</strain>
    </source>
</reference>
<name>A0A9D1MAH6_9FIRM</name>
<dbReference type="InterPro" id="IPR053712">
    <property type="entry name" value="Bac_CellDiv_Activator"/>
</dbReference>